<dbReference type="CDD" id="cd06261">
    <property type="entry name" value="TM_PBP2"/>
    <property type="match status" value="1"/>
</dbReference>
<dbReference type="EMBL" id="NEVM01000005">
    <property type="protein sequence ID" value="OZI32192.1"/>
    <property type="molecule type" value="Genomic_DNA"/>
</dbReference>
<keyword evidence="5 7" id="KW-1133">Transmembrane helix</keyword>
<evidence type="ECO:0000256" key="7">
    <source>
        <dbReference type="RuleBase" id="RU363032"/>
    </source>
</evidence>
<dbReference type="Proteomes" id="UP000216020">
    <property type="component" value="Unassembled WGS sequence"/>
</dbReference>
<dbReference type="Pfam" id="PF12911">
    <property type="entry name" value="OppC_N"/>
    <property type="match status" value="1"/>
</dbReference>
<keyword evidence="3" id="KW-1003">Cell membrane</keyword>
<evidence type="ECO:0000256" key="5">
    <source>
        <dbReference type="ARBA" id="ARBA00022989"/>
    </source>
</evidence>
<dbReference type="GO" id="GO:0005886">
    <property type="term" value="C:plasma membrane"/>
    <property type="evidence" value="ECO:0007669"/>
    <property type="project" value="UniProtKB-SubCell"/>
</dbReference>
<feature type="transmembrane region" description="Helical" evidence="7">
    <location>
        <begin position="146"/>
        <end position="170"/>
    </location>
</feature>
<comment type="similarity">
    <text evidence="7">Belongs to the binding-protein-dependent transport system permease family.</text>
</comment>
<evidence type="ECO:0000256" key="2">
    <source>
        <dbReference type="ARBA" id="ARBA00022448"/>
    </source>
</evidence>
<keyword evidence="6 7" id="KW-0472">Membrane</keyword>
<evidence type="ECO:0000256" key="6">
    <source>
        <dbReference type="ARBA" id="ARBA00023136"/>
    </source>
</evidence>
<comment type="subcellular location">
    <subcellularLocation>
        <location evidence="1 7">Cell membrane</location>
        <topology evidence="1 7">Multi-pass membrane protein</topology>
    </subcellularLocation>
</comment>
<evidence type="ECO:0000256" key="3">
    <source>
        <dbReference type="ARBA" id="ARBA00022475"/>
    </source>
</evidence>
<evidence type="ECO:0000256" key="1">
    <source>
        <dbReference type="ARBA" id="ARBA00004651"/>
    </source>
</evidence>
<feature type="domain" description="ABC transmembrane type-1" evidence="9">
    <location>
        <begin position="142"/>
        <end position="332"/>
    </location>
</feature>
<evidence type="ECO:0000259" key="9">
    <source>
        <dbReference type="PROSITE" id="PS50928"/>
    </source>
</evidence>
<dbReference type="GO" id="GO:0055085">
    <property type="term" value="P:transmembrane transport"/>
    <property type="evidence" value="ECO:0007669"/>
    <property type="project" value="InterPro"/>
</dbReference>
<accession>A0A261S5E7</accession>
<evidence type="ECO:0000256" key="4">
    <source>
        <dbReference type="ARBA" id="ARBA00022692"/>
    </source>
</evidence>
<dbReference type="SUPFAM" id="SSF161098">
    <property type="entry name" value="MetI-like"/>
    <property type="match status" value="1"/>
</dbReference>
<dbReference type="InterPro" id="IPR035906">
    <property type="entry name" value="MetI-like_sf"/>
</dbReference>
<feature type="transmembrane region" description="Helical" evidence="7">
    <location>
        <begin position="71"/>
        <end position="93"/>
    </location>
</feature>
<dbReference type="InterPro" id="IPR000515">
    <property type="entry name" value="MetI-like"/>
</dbReference>
<dbReference type="OrthoDB" id="9783218at2"/>
<dbReference type="AlphaFoldDB" id="A0A261S5E7"/>
<feature type="transmembrane region" description="Helical" evidence="7">
    <location>
        <begin position="311"/>
        <end position="332"/>
    </location>
</feature>
<dbReference type="PANTHER" id="PTHR43386:SF26">
    <property type="entry name" value="ABC TRANSPORTER PERMEASE PROTEIN"/>
    <property type="match status" value="1"/>
</dbReference>
<evidence type="ECO:0000313" key="10">
    <source>
        <dbReference type="EMBL" id="OZI32192.1"/>
    </source>
</evidence>
<feature type="transmembrane region" description="Helical" evidence="7">
    <location>
        <begin position="263"/>
        <end position="291"/>
    </location>
</feature>
<keyword evidence="2 7" id="KW-0813">Transport</keyword>
<sequence>MTPSSNPPPDLPGAPQGVAPDAVREAARYASQSPLHGAAGEAALPAAAAPSTVKEAGPWRRFLGDFFASKLAVLGLVLIVVMVGSALLAPWIAPQNPYDIGTLDISDAKLAPGSANMDGTMTYWLGTDGQARDVLSAILYGMRTSLLVGCVSVFFAFVIGAAVGLAAAYFGGRLDALLMRIADIQLSFPSILVALILLSILGSGVDKVIISLIVVQWAYFARAARGAALVERGKEYVEAARCMSLGWGRILWRHLLPNCMPPLIVIATIDLAHAIALEATLSFLGVGVPVTQPSLGMLISNGFEYLLSGRYWISFFPGIALAITIIGINLVGDHLRDVLNPRNAQ</sequence>
<dbReference type="Pfam" id="PF00528">
    <property type="entry name" value="BPD_transp_1"/>
    <property type="match status" value="1"/>
</dbReference>
<reference evidence="11" key="1">
    <citation type="submission" date="2017-05" db="EMBL/GenBank/DDBJ databases">
        <title>Complete and WGS of Bordetella genogroups.</title>
        <authorList>
            <person name="Spilker T."/>
            <person name="Lipuma J."/>
        </authorList>
    </citation>
    <scope>NUCLEOTIDE SEQUENCE [LARGE SCALE GENOMIC DNA]</scope>
    <source>
        <strain evidence="11">AU16122</strain>
    </source>
</reference>
<dbReference type="PROSITE" id="PS50928">
    <property type="entry name" value="ABC_TM1"/>
    <property type="match status" value="1"/>
</dbReference>
<dbReference type="InterPro" id="IPR050366">
    <property type="entry name" value="BP-dependent_transpt_permease"/>
</dbReference>
<dbReference type="RefSeq" id="WP_094856586.1">
    <property type="nucleotide sequence ID" value="NZ_NEVM01000005.1"/>
</dbReference>
<dbReference type="PANTHER" id="PTHR43386">
    <property type="entry name" value="OLIGOPEPTIDE TRANSPORT SYSTEM PERMEASE PROTEIN APPC"/>
    <property type="match status" value="1"/>
</dbReference>
<evidence type="ECO:0000256" key="8">
    <source>
        <dbReference type="SAM" id="MobiDB-lite"/>
    </source>
</evidence>
<dbReference type="Gene3D" id="1.10.3720.10">
    <property type="entry name" value="MetI-like"/>
    <property type="match status" value="1"/>
</dbReference>
<name>A0A261S5E7_9BORD</name>
<gene>
    <name evidence="10" type="ORF">CAL29_30695</name>
</gene>
<feature type="compositionally biased region" description="Pro residues" evidence="8">
    <location>
        <begin position="1"/>
        <end position="12"/>
    </location>
</feature>
<protein>
    <submittedName>
        <fullName evidence="10">Peptide ABC transporter permease</fullName>
    </submittedName>
</protein>
<feature type="region of interest" description="Disordered" evidence="8">
    <location>
        <begin position="1"/>
        <end position="31"/>
    </location>
</feature>
<proteinExistence type="inferred from homology"/>
<evidence type="ECO:0000313" key="11">
    <source>
        <dbReference type="Proteomes" id="UP000216020"/>
    </source>
</evidence>
<dbReference type="InterPro" id="IPR025966">
    <property type="entry name" value="OppC_N"/>
</dbReference>
<comment type="caution">
    <text evidence="10">The sequence shown here is derived from an EMBL/GenBank/DDBJ whole genome shotgun (WGS) entry which is preliminary data.</text>
</comment>
<organism evidence="10 11">
    <name type="scientific">Bordetella genomosp. 10</name>
    <dbReference type="NCBI Taxonomy" id="1416804"/>
    <lineage>
        <taxon>Bacteria</taxon>
        <taxon>Pseudomonadati</taxon>
        <taxon>Pseudomonadota</taxon>
        <taxon>Betaproteobacteria</taxon>
        <taxon>Burkholderiales</taxon>
        <taxon>Alcaligenaceae</taxon>
        <taxon>Bordetella</taxon>
    </lineage>
</organism>
<keyword evidence="4 7" id="KW-0812">Transmembrane</keyword>
<keyword evidence="11" id="KW-1185">Reference proteome</keyword>